<evidence type="ECO:0000256" key="1">
    <source>
        <dbReference type="SAM" id="MobiDB-lite"/>
    </source>
</evidence>
<organism evidence="2 3">
    <name type="scientific">Microtetraspora glauca</name>
    <dbReference type="NCBI Taxonomy" id="1996"/>
    <lineage>
        <taxon>Bacteria</taxon>
        <taxon>Bacillati</taxon>
        <taxon>Actinomycetota</taxon>
        <taxon>Actinomycetes</taxon>
        <taxon>Streptosporangiales</taxon>
        <taxon>Streptosporangiaceae</taxon>
        <taxon>Microtetraspora</taxon>
    </lineage>
</organism>
<sequence>MLTPRRPGGVVPDGYDNPGGIGPGDIFDYYIPPPAPTDSSGGGGSHDSACDGVYVPCPPRSTFANLA</sequence>
<evidence type="ECO:0000313" key="2">
    <source>
        <dbReference type="EMBL" id="MEV0975192.1"/>
    </source>
</evidence>
<evidence type="ECO:0000313" key="3">
    <source>
        <dbReference type="Proteomes" id="UP001551675"/>
    </source>
</evidence>
<proteinExistence type="predicted"/>
<dbReference type="EMBL" id="JBFALK010000050">
    <property type="protein sequence ID" value="MEV0975192.1"/>
    <property type="molecule type" value="Genomic_DNA"/>
</dbReference>
<dbReference type="RefSeq" id="WP_358142637.1">
    <property type="nucleotide sequence ID" value="NZ_JBFALK010000050.1"/>
</dbReference>
<protein>
    <submittedName>
        <fullName evidence="2">Uncharacterized protein</fullName>
    </submittedName>
</protein>
<dbReference type="Proteomes" id="UP001551675">
    <property type="component" value="Unassembled WGS sequence"/>
</dbReference>
<keyword evidence="3" id="KW-1185">Reference proteome</keyword>
<reference evidence="2 3" key="1">
    <citation type="submission" date="2024-06" db="EMBL/GenBank/DDBJ databases">
        <title>The Natural Products Discovery Center: Release of the First 8490 Sequenced Strains for Exploring Actinobacteria Biosynthetic Diversity.</title>
        <authorList>
            <person name="Kalkreuter E."/>
            <person name="Kautsar S.A."/>
            <person name="Yang D."/>
            <person name="Bader C.D."/>
            <person name="Teijaro C.N."/>
            <person name="Fluegel L."/>
            <person name="Davis C.M."/>
            <person name="Simpson J.R."/>
            <person name="Lauterbach L."/>
            <person name="Steele A.D."/>
            <person name="Gui C."/>
            <person name="Meng S."/>
            <person name="Li G."/>
            <person name="Viehrig K."/>
            <person name="Ye F."/>
            <person name="Su P."/>
            <person name="Kiefer A.F."/>
            <person name="Nichols A."/>
            <person name="Cepeda A.J."/>
            <person name="Yan W."/>
            <person name="Fan B."/>
            <person name="Jiang Y."/>
            <person name="Adhikari A."/>
            <person name="Zheng C.-J."/>
            <person name="Schuster L."/>
            <person name="Cowan T.M."/>
            <person name="Smanski M.J."/>
            <person name="Chevrette M.G."/>
            <person name="De Carvalho L.P.S."/>
            <person name="Shen B."/>
        </authorList>
    </citation>
    <scope>NUCLEOTIDE SEQUENCE [LARGE SCALE GENOMIC DNA]</scope>
    <source>
        <strain evidence="2 3">NPDC050100</strain>
    </source>
</reference>
<name>A0ABV3GV79_MICGL</name>
<comment type="caution">
    <text evidence="2">The sequence shown here is derived from an EMBL/GenBank/DDBJ whole genome shotgun (WGS) entry which is preliminary data.</text>
</comment>
<gene>
    <name evidence="2" type="ORF">AB0I59_41945</name>
</gene>
<feature type="region of interest" description="Disordered" evidence="1">
    <location>
        <begin position="1"/>
        <end position="50"/>
    </location>
</feature>
<accession>A0ABV3GV79</accession>